<evidence type="ECO:0000313" key="2">
    <source>
        <dbReference type="Proteomes" id="UP000199501"/>
    </source>
</evidence>
<sequence length="40" mass="3644">MGVVIIGGLVDSVVGIVTGTAYGIVGAASAVLASLTGGVV</sequence>
<proteinExistence type="predicted"/>
<name>A0A1G6S753_9PSEU</name>
<reference evidence="2" key="1">
    <citation type="submission" date="2016-10" db="EMBL/GenBank/DDBJ databases">
        <authorList>
            <person name="Varghese N."/>
            <person name="Submissions S."/>
        </authorList>
    </citation>
    <scope>NUCLEOTIDE SEQUENCE [LARGE SCALE GENOMIC DNA]</scope>
    <source>
        <strain evidence="2">IBRC-M 10403</strain>
    </source>
</reference>
<dbReference type="Proteomes" id="UP000199501">
    <property type="component" value="Unassembled WGS sequence"/>
</dbReference>
<keyword evidence="2" id="KW-1185">Reference proteome</keyword>
<organism evidence="1 2">
    <name type="scientific">Actinokineospora iranica</name>
    <dbReference type="NCBI Taxonomy" id="1271860"/>
    <lineage>
        <taxon>Bacteria</taxon>
        <taxon>Bacillati</taxon>
        <taxon>Actinomycetota</taxon>
        <taxon>Actinomycetes</taxon>
        <taxon>Pseudonocardiales</taxon>
        <taxon>Pseudonocardiaceae</taxon>
        <taxon>Actinokineospora</taxon>
    </lineage>
</organism>
<gene>
    <name evidence="1" type="ORF">SAMN05216174_107258</name>
</gene>
<evidence type="ECO:0000313" key="1">
    <source>
        <dbReference type="EMBL" id="SDD12524.1"/>
    </source>
</evidence>
<dbReference type="RefSeq" id="WP_267463918.1">
    <property type="nucleotide sequence ID" value="NZ_FMZZ01000007.1"/>
</dbReference>
<protein>
    <submittedName>
        <fullName evidence="1">Uncharacterized protein</fullName>
    </submittedName>
</protein>
<dbReference type="EMBL" id="FMZZ01000007">
    <property type="protein sequence ID" value="SDD12524.1"/>
    <property type="molecule type" value="Genomic_DNA"/>
</dbReference>
<accession>A0A1G6S753</accession>
<dbReference type="AlphaFoldDB" id="A0A1G6S753"/>